<name>A0A1V9YGL3_ACHHY</name>
<dbReference type="PROSITE" id="PS00138">
    <property type="entry name" value="SUBTILASE_SER"/>
    <property type="match status" value="1"/>
</dbReference>
<sequence length="629" mass="66722">MRLDRIAGCVVAAAQARQGPWTQRAPGESNVTWWIGLEASRPQALAEAFANITTPTHAQFMRYLDKDAADKLTRPDSSALPTLTQWLASASFNWTYSPASNVLIVKSTVAQLQQLVGIKLDATSKLSLPIPPALKTYIQFIRAALPVSPRDAPSNPQPALRRLTTSTSISPATLRALYGIPDNLVVRDARATQSIAIFYEASYSDADLEVFHREMHSLASFRPVAARGTNDPKHPHGEPSLDLQYMTGVALNATTTAWSVPGRNPFSALDEPFVAWAADVLAQAAPPLVHSLSYADDEAHLAATAPAYLATMDRLLMKMAVRGLTVVVASGDDGVMGLRHRQSNVSLADACARSGPQWPSSSPYVTSVGATQLDSGDEVVCSAARDGRITSGGGFSAVYDRPAYQRVAVAAYVTALRLPSAFANVSGRAYPDVAAVGSRYRVRVNGRWRSISGTSASAPVVAAMATLWNDARLRAGKRPVGFLNPLLYQFQTLGAFFDVTVGDNRAGKRQDGEVPKCADGFAAAAGWDAASGLGAPRFDVLAALFLHAEDVVRGAFVVPEVVQVPAARAAVLAVSAPVAHGKSALVGAGIFLGTLVAAVAMAVGAMRLGVFLARRWRSAYELVPPIDLL</sequence>
<organism evidence="12 13">
    <name type="scientific">Achlya hypogyna</name>
    <name type="common">Oomycete</name>
    <name type="synonym">Protoachlya hypogyna</name>
    <dbReference type="NCBI Taxonomy" id="1202772"/>
    <lineage>
        <taxon>Eukaryota</taxon>
        <taxon>Sar</taxon>
        <taxon>Stramenopiles</taxon>
        <taxon>Oomycota</taxon>
        <taxon>Saprolegniomycetes</taxon>
        <taxon>Saprolegniales</taxon>
        <taxon>Achlyaceae</taxon>
        <taxon>Achlya</taxon>
    </lineage>
</organism>
<dbReference type="EMBL" id="JNBR01001834">
    <property type="protein sequence ID" value="OQR84787.1"/>
    <property type="molecule type" value="Genomic_DNA"/>
</dbReference>
<evidence type="ECO:0000313" key="12">
    <source>
        <dbReference type="EMBL" id="OQR84787.1"/>
    </source>
</evidence>
<keyword evidence="6" id="KW-0865">Zymogen</keyword>
<keyword evidence="3 9" id="KW-0378">Hydrolase</keyword>
<evidence type="ECO:0000256" key="5">
    <source>
        <dbReference type="ARBA" id="ARBA00022837"/>
    </source>
</evidence>
<gene>
    <name evidence="12" type="ORF">ACHHYP_12813</name>
</gene>
<comment type="caution">
    <text evidence="12">The sequence shown here is derived from an EMBL/GenBank/DDBJ whole genome shotgun (WGS) entry which is preliminary data.</text>
</comment>
<feature type="domain" description="Peptidase S53" evidence="11">
    <location>
        <begin position="168"/>
        <end position="548"/>
    </location>
</feature>
<keyword evidence="10" id="KW-0472">Membrane</keyword>
<feature type="active site" description="Charge relay system" evidence="9">
    <location>
        <position position="238"/>
    </location>
</feature>
<keyword evidence="13" id="KW-1185">Reference proteome</keyword>
<feature type="active site" description="Charge relay system" evidence="9">
    <location>
        <position position="242"/>
    </location>
</feature>
<dbReference type="Pfam" id="PF00082">
    <property type="entry name" value="Peptidase_S8"/>
    <property type="match status" value="1"/>
</dbReference>
<dbReference type="Pfam" id="PF09286">
    <property type="entry name" value="Pro-kuma_activ"/>
    <property type="match status" value="1"/>
</dbReference>
<dbReference type="OrthoDB" id="409122at2759"/>
<dbReference type="CDD" id="cd04056">
    <property type="entry name" value="Peptidases_S53"/>
    <property type="match status" value="1"/>
</dbReference>
<feature type="binding site" evidence="9">
    <location>
        <position position="499"/>
    </location>
    <ligand>
        <name>Ca(2+)</name>
        <dbReference type="ChEBI" id="CHEBI:29108"/>
    </ligand>
</feature>
<evidence type="ECO:0000256" key="8">
    <source>
        <dbReference type="ARBA" id="ARBA00023619"/>
    </source>
</evidence>
<dbReference type="GO" id="GO:0006508">
    <property type="term" value="P:proteolysis"/>
    <property type="evidence" value="ECO:0007669"/>
    <property type="project" value="UniProtKB-KW"/>
</dbReference>
<evidence type="ECO:0000259" key="11">
    <source>
        <dbReference type="PROSITE" id="PS51695"/>
    </source>
</evidence>
<dbReference type="InterPro" id="IPR000209">
    <property type="entry name" value="Peptidase_S8/S53_dom"/>
</dbReference>
<dbReference type="STRING" id="1202772.A0A1V9YGL3"/>
<dbReference type="InterPro" id="IPR030400">
    <property type="entry name" value="Sedolisin_dom"/>
</dbReference>
<evidence type="ECO:0000256" key="10">
    <source>
        <dbReference type="SAM" id="Phobius"/>
    </source>
</evidence>
<dbReference type="SUPFAM" id="SSF52743">
    <property type="entry name" value="Subtilisin-like"/>
    <property type="match status" value="1"/>
</dbReference>
<feature type="transmembrane region" description="Helical" evidence="10">
    <location>
        <begin position="584"/>
        <end position="608"/>
    </location>
</feature>
<dbReference type="AlphaFoldDB" id="A0A1V9YGL3"/>
<keyword evidence="5 9" id="KW-0106">Calcium</keyword>
<dbReference type="InterPro" id="IPR050819">
    <property type="entry name" value="Tripeptidyl-peptidase_I"/>
</dbReference>
<evidence type="ECO:0000256" key="7">
    <source>
        <dbReference type="ARBA" id="ARBA00023529"/>
    </source>
</evidence>
<keyword evidence="1 9" id="KW-0645">Protease</keyword>
<evidence type="ECO:0000256" key="6">
    <source>
        <dbReference type="ARBA" id="ARBA00023145"/>
    </source>
</evidence>
<protein>
    <recommendedName>
        <fullName evidence="8">subtilisin</fullName>
        <ecNumber evidence="8">3.4.21.62</ecNumber>
    </recommendedName>
</protein>
<evidence type="ECO:0000256" key="1">
    <source>
        <dbReference type="ARBA" id="ARBA00022670"/>
    </source>
</evidence>
<dbReference type="Proteomes" id="UP000243579">
    <property type="component" value="Unassembled WGS sequence"/>
</dbReference>
<feature type="binding site" evidence="9">
    <location>
        <position position="528"/>
    </location>
    <ligand>
        <name>Ca(2+)</name>
        <dbReference type="ChEBI" id="CHEBI:29108"/>
    </ligand>
</feature>
<dbReference type="PANTHER" id="PTHR14218">
    <property type="entry name" value="PROTEASE S8 TRIPEPTIDYL PEPTIDASE I CLN2"/>
    <property type="match status" value="1"/>
</dbReference>
<evidence type="ECO:0000256" key="4">
    <source>
        <dbReference type="ARBA" id="ARBA00022825"/>
    </source>
</evidence>
<dbReference type="InterPro" id="IPR036852">
    <property type="entry name" value="Peptidase_S8/S53_dom_sf"/>
</dbReference>
<dbReference type="EC" id="3.4.21.62" evidence="8"/>
<feature type="active site" description="Charge relay system" evidence="9">
    <location>
        <position position="455"/>
    </location>
</feature>
<keyword evidence="2 9" id="KW-0479">Metal-binding</keyword>
<dbReference type="GO" id="GO:0008240">
    <property type="term" value="F:tripeptidyl-peptidase activity"/>
    <property type="evidence" value="ECO:0007669"/>
    <property type="project" value="TreeGrafter"/>
</dbReference>
<dbReference type="InterPro" id="IPR015366">
    <property type="entry name" value="S53_propep"/>
</dbReference>
<accession>A0A1V9YGL3</accession>
<comment type="catalytic activity">
    <reaction evidence="7">
        <text>Hydrolysis of proteins with broad specificity for peptide bonds, and a preference for a large uncharged residue in P1. Hydrolyzes peptide amides.</text>
        <dbReference type="EC" id="3.4.21.62"/>
    </reaction>
</comment>
<evidence type="ECO:0000313" key="13">
    <source>
        <dbReference type="Proteomes" id="UP000243579"/>
    </source>
</evidence>
<evidence type="ECO:0000256" key="9">
    <source>
        <dbReference type="PROSITE-ProRule" id="PRU01032"/>
    </source>
</evidence>
<keyword evidence="10" id="KW-0812">Transmembrane</keyword>
<dbReference type="InterPro" id="IPR023828">
    <property type="entry name" value="Peptidase_S8_Ser-AS"/>
</dbReference>
<evidence type="ECO:0000256" key="3">
    <source>
        <dbReference type="ARBA" id="ARBA00022801"/>
    </source>
</evidence>
<dbReference type="PANTHER" id="PTHR14218:SF15">
    <property type="entry name" value="TRIPEPTIDYL-PEPTIDASE 1"/>
    <property type="match status" value="1"/>
</dbReference>
<comment type="cofactor">
    <cofactor evidence="9">
        <name>Ca(2+)</name>
        <dbReference type="ChEBI" id="CHEBI:29108"/>
    </cofactor>
    <text evidence="9">Binds 1 Ca(2+) ion per subunit.</text>
</comment>
<dbReference type="SUPFAM" id="SSF54897">
    <property type="entry name" value="Protease propeptides/inhibitors"/>
    <property type="match status" value="1"/>
</dbReference>
<reference evidence="12 13" key="1">
    <citation type="journal article" date="2014" name="Genome Biol. Evol.">
        <title>The secreted proteins of Achlya hypogyna and Thraustotheca clavata identify the ancestral oomycete secretome and reveal gene acquisitions by horizontal gene transfer.</title>
        <authorList>
            <person name="Misner I."/>
            <person name="Blouin N."/>
            <person name="Leonard G."/>
            <person name="Richards T.A."/>
            <person name="Lane C.E."/>
        </authorList>
    </citation>
    <scope>NUCLEOTIDE SEQUENCE [LARGE SCALE GENOMIC DNA]</scope>
    <source>
        <strain evidence="12 13">ATCC 48635</strain>
    </source>
</reference>
<proteinExistence type="predicted"/>
<dbReference type="PROSITE" id="PS51695">
    <property type="entry name" value="SEDOLISIN"/>
    <property type="match status" value="1"/>
</dbReference>
<feature type="binding site" evidence="9">
    <location>
        <position position="526"/>
    </location>
    <ligand>
        <name>Ca(2+)</name>
        <dbReference type="ChEBI" id="CHEBI:29108"/>
    </ligand>
</feature>
<dbReference type="GO" id="GO:0004252">
    <property type="term" value="F:serine-type endopeptidase activity"/>
    <property type="evidence" value="ECO:0007669"/>
    <property type="project" value="UniProtKB-UniRule"/>
</dbReference>
<dbReference type="Gene3D" id="3.40.50.200">
    <property type="entry name" value="Peptidase S8/S53 domain"/>
    <property type="match status" value="1"/>
</dbReference>
<evidence type="ECO:0000256" key="2">
    <source>
        <dbReference type="ARBA" id="ARBA00022723"/>
    </source>
</evidence>
<keyword evidence="10" id="KW-1133">Transmembrane helix</keyword>
<dbReference type="GO" id="GO:0046872">
    <property type="term" value="F:metal ion binding"/>
    <property type="evidence" value="ECO:0007669"/>
    <property type="project" value="UniProtKB-UniRule"/>
</dbReference>
<keyword evidence="4 9" id="KW-0720">Serine protease</keyword>
<feature type="binding site" evidence="9">
    <location>
        <position position="498"/>
    </location>
    <ligand>
        <name>Ca(2+)</name>
        <dbReference type="ChEBI" id="CHEBI:29108"/>
    </ligand>
</feature>